<dbReference type="PROSITE" id="PS00662">
    <property type="entry name" value="T2SP_E"/>
    <property type="match status" value="1"/>
</dbReference>
<dbReference type="GO" id="GO:0005524">
    <property type="term" value="F:ATP binding"/>
    <property type="evidence" value="ECO:0007669"/>
    <property type="project" value="UniProtKB-KW"/>
</dbReference>
<comment type="similarity">
    <text evidence="1">Belongs to the GSP E family.</text>
</comment>
<dbReference type="Pfam" id="PF05157">
    <property type="entry name" value="MshEN"/>
    <property type="match status" value="1"/>
</dbReference>
<feature type="domain" description="Bacterial type II secretion system protein E" evidence="4">
    <location>
        <begin position="321"/>
        <end position="335"/>
    </location>
</feature>
<sequence length="481" mass="54806">MEEKILDTANLKVNNEALKYIPLNIALTYEVLPYNIKNNKLYLFVTDKFTASIEEELRFISGMEIETKRMNKDIISPSIHKFYYKEHENKGMGDLIEQVRNKSELKRYGSQEKGALEGIPIVKITDYLITSAILKKASDIHIEPFKEEAVIRFRVDGILYEFSMIPMDIYYQILRRIKVLAFMDAAEKRIPQDGKLKYKFAKENYDLRVSTLPTVNGEKIAIRILYGKHNKNTLNSLGFDEEGIESIKRILNYSRGMVIVTGPTGSGKTTTLYAMLNELDKVHKNVITVEEPVEYSIDGISQVNVNNKVGLTFYTGLKSIIRQDPDVIMIGEIRDEETAETAVRAAITGHLVLSTLHTKDAPSSILRLIDMGVPKYLAADAVTAVIAQRLVRKLCPYCNSKSIKTEYKKECNRCNNTGFLGRTIVYELMEIDNKHKEIISKDFSVERLRNYSLEKGMKSLKNCGLKLVRKGITSLEEIESL</sequence>
<dbReference type="RefSeq" id="WP_106063473.1">
    <property type="nucleotide sequence ID" value="NZ_PVXO01000036.1"/>
</dbReference>
<dbReference type="PANTHER" id="PTHR30258:SF1">
    <property type="entry name" value="PROTEIN TRANSPORT PROTEIN HOFB HOMOLOG"/>
    <property type="match status" value="1"/>
</dbReference>
<dbReference type="InterPro" id="IPR037257">
    <property type="entry name" value="T2SS_E_N_sf"/>
</dbReference>
<evidence type="ECO:0000259" key="4">
    <source>
        <dbReference type="PROSITE" id="PS00662"/>
    </source>
</evidence>
<dbReference type="SUPFAM" id="SSF160246">
    <property type="entry name" value="EspE N-terminal domain-like"/>
    <property type="match status" value="1"/>
</dbReference>
<dbReference type="InterPro" id="IPR001482">
    <property type="entry name" value="T2SS/T4SS_dom"/>
</dbReference>
<gene>
    <name evidence="5" type="primary">epsE_1</name>
    <name evidence="5" type="ORF">CLLI_13570</name>
</gene>
<dbReference type="SMART" id="SM00382">
    <property type="entry name" value="AAA"/>
    <property type="match status" value="1"/>
</dbReference>
<keyword evidence="2" id="KW-0547">Nucleotide-binding</keyword>
<dbReference type="Gene3D" id="3.40.50.300">
    <property type="entry name" value="P-loop containing nucleotide triphosphate hydrolases"/>
    <property type="match status" value="1"/>
</dbReference>
<keyword evidence="6" id="KW-1185">Reference proteome</keyword>
<dbReference type="PANTHER" id="PTHR30258">
    <property type="entry name" value="TYPE II SECRETION SYSTEM PROTEIN GSPE-RELATED"/>
    <property type="match status" value="1"/>
</dbReference>
<dbReference type="InterPro" id="IPR003593">
    <property type="entry name" value="AAA+_ATPase"/>
</dbReference>
<dbReference type="GO" id="GO:0016887">
    <property type="term" value="F:ATP hydrolysis activity"/>
    <property type="evidence" value="ECO:0007669"/>
    <property type="project" value="TreeGrafter"/>
</dbReference>
<dbReference type="GO" id="GO:0005886">
    <property type="term" value="C:plasma membrane"/>
    <property type="evidence" value="ECO:0007669"/>
    <property type="project" value="TreeGrafter"/>
</dbReference>
<evidence type="ECO:0000313" key="5">
    <source>
        <dbReference type="EMBL" id="PRR78775.1"/>
    </source>
</evidence>
<evidence type="ECO:0000256" key="1">
    <source>
        <dbReference type="ARBA" id="ARBA00006611"/>
    </source>
</evidence>
<dbReference type="SUPFAM" id="SSF52540">
    <property type="entry name" value="P-loop containing nucleoside triphosphate hydrolases"/>
    <property type="match status" value="1"/>
</dbReference>
<evidence type="ECO:0000256" key="3">
    <source>
        <dbReference type="ARBA" id="ARBA00022840"/>
    </source>
</evidence>
<dbReference type="InterPro" id="IPR027417">
    <property type="entry name" value="P-loop_NTPase"/>
</dbReference>
<evidence type="ECO:0000256" key="2">
    <source>
        <dbReference type="ARBA" id="ARBA00022741"/>
    </source>
</evidence>
<name>A0A2T0B4G1_9CLOT</name>
<proteinExistence type="inferred from homology"/>
<dbReference type="EMBL" id="PVXO01000036">
    <property type="protein sequence ID" value="PRR78775.1"/>
    <property type="molecule type" value="Genomic_DNA"/>
</dbReference>
<dbReference type="CDD" id="cd01129">
    <property type="entry name" value="PulE-GspE-like"/>
    <property type="match status" value="1"/>
</dbReference>
<dbReference type="AlphaFoldDB" id="A0A2T0B4G1"/>
<dbReference type="Pfam" id="PF00437">
    <property type="entry name" value="T2SSE"/>
    <property type="match status" value="1"/>
</dbReference>
<accession>A0A2T0B4G1</accession>
<keyword evidence="3" id="KW-0067">ATP-binding</keyword>
<protein>
    <submittedName>
        <fullName evidence="5">Type II secretion system protein E</fullName>
    </submittedName>
</protein>
<organism evidence="5 6">
    <name type="scientific">Clostridium liquoris</name>
    <dbReference type="NCBI Taxonomy" id="1289519"/>
    <lineage>
        <taxon>Bacteria</taxon>
        <taxon>Bacillati</taxon>
        <taxon>Bacillota</taxon>
        <taxon>Clostridia</taxon>
        <taxon>Eubacteriales</taxon>
        <taxon>Clostridiaceae</taxon>
        <taxon>Clostridium</taxon>
    </lineage>
</organism>
<dbReference type="Gene3D" id="3.30.450.90">
    <property type="match status" value="1"/>
</dbReference>
<comment type="caution">
    <text evidence="5">The sequence shown here is derived from an EMBL/GenBank/DDBJ whole genome shotgun (WGS) entry which is preliminary data.</text>
</comment>
<dbReference type="InterPro" id="IPR007831">
    <property type="entry name" value="T2SS_GspE_N"/>
</dbReference>
<reference evidence="5 6" key="1">
    <citation type="submission" date="2018-03" db="EMBL/GenBank/DDBJ databases">
        <title>Genome sequence of Clostridium liquoris DSM 100320.</title>
        <authorList>
            <person name="Poehlein A."/>
            <person name="Daniel R."/>
        </authorList>
    </citation>
    <scope>NUCLEOTIDE SEQUENCE [LARGE SCALE GENOMIC DNA]</scope>
    <source>
        <strain evidence="5 6">DSM 100320</strain>
    </source>
</reference>
<evidence type="ECO:0000313" key="6">
    <source>
        <dbReference type="Proteomes" id="UP000239706"/>
    </source>
</evidence>
<dbReference type="OrthoDB" id="9808272at2"/>
<dbReference type="Gene3D" id="3.30.300.160">
    <property type="entry name" value="Type II secretion system, protein E, N-terminal domain"/>
    <property type="match status" value="1"/>
</dbReference>
<dbReference type="Proteomes" id="UP000239706">
    <property type="component" value="Unassembled WGS sequence"/>
</dbReference>